<feature type="domain" description="Exonuclease" evidence="1">
    <location>
        <begin position="8"/>
        <end position="174"/>
    </location>
</feature>
<dbReference type="EC" id="3.6.4.12" evidence="2"/>
<dbReference type="Gene3D" id="3.30.420.10">
    <property type="entry name" value="Ribonuclease H-like superfamily/Ribonuclease H"/>
    <property type="match status" value="1"/>
</dbReference>
<dbReference type="CDD" id="cd06127">
    <property type="entry name" value="DEDDh"/>
    <property type="match status" value="1"/>
</dbReference>
<keyword evidence="2" id="KW-0067">ATP-binding</keyword>
<keyword evidence="2" id="KW-0547">Nucleotide-binding</keyword>
<sequence>MNIKLNKPIVFFDLETTGVRVAEDRIIEISIVKLLPDGSREVKTRRINPECHIPEETTAIHGITDEDVKDCPTFKQVAKSLYQFIRGCDLAGFNSNRFDLPLLVEEFLRAGVDVDFSSANQIDVQTIYHKMEPRTLSAAYKYYCDKEHVEAHSAEADTLATMEIFLAQLERYPDLPHDMKQLDEISRYHNTIDFAGCLVRNEQGEPVVNFGKYKGKSLMQIFETDPSYYSWVLNAQFTQDTKRYFTKYFLEYNQRKKG</sequence>
<protein>
    <submittedName>
        <fullName evidence="2">Probable ATP-dependent helicase dinG homolog</fullName>
        <ecNumber evidence="2">3.6.4.12</ecNumber>
    </submittedName>
</protein>
<accession>A0A379DHD6</accession>
<dbReference type="GO" id="GO:0045004">
    <property type="term" value="P:DNA replication proofreading"/>
    <property type="evidence" value="ECO:0007669"/>
    <property type="project" value="TreeGrafter"/>
</dbReference>
<dbReference type="InterPro" id="IPR036397">
    <property type="entry name" value="RNaseH_sf"/>
</dbReference>
<dbReference type="PANTHER" id="PTHR30231">
    <property type="entry name" value="DNA POLYMERASE III SUBUNIT EPSILON"/>
    <property type="match status" value="1"/>
</dbReference>
<dbReference type="EMBL" id="UGTI01000001">
    <property type="protein sequence ID" value="SUB77808.1"/>
    <property type="molecule type" value="Genomic_DNA"/>
</dbReference>
<dbReference type="InterPro" id="IPR046768">
    <property type="entry name" value="ExoX-like_C"/>
</dbReference>
<dbReference type="GO" id="GO:0005829">
    <property type="term" value="C:cytosol"/>
    <property type="evidence" value="ECO:0007669"/>
    <property type="project" value="TreeGrafter"/>
</dbReference>
<dbReference type="SMART" id="SM00479">
    <property type="entry name" value="EXOIII"/>
    <property type="match status" value="1"/>
</dbReference>
<dbReference type="GO" id="GO:0008408">
    <property type="term" value="F:3'-5' exonuclease activity"/>
    <property type="evidence" value="ECO:0007669"/>
    <property type="project" value="TreeGrafter"/>
</dbReference>
<dbReference type="Pfam" id="PF00929">
    <property type="entry name" value="RNase_T"/>
    <property type="match status" value="1"/>
</dbReference>
<name>A0A379DHD6_9PORP</name>
<evidence type="ECO:0000313" key="2">
    <source>
        <dbReference type="EMBL" id="SUB77808.1"/>
    </source>
</evidence>
<dbReference type="PANTHER" id="PTHR30231:SF41">
    <property type="entry name" value="DNA POLYMERASE III SUBUNIT EPSILON"/>
    <property type="match status" value="1"/>
</dbReference>
<dbReference type="RefSeq" id="WP_018360506.1">
    <property type="nucleotide sequence ID" value="NZ_UGTI01000001.1"/>
</dbReference>
<dbReference type="SUPFAM" id="SSF53098">
    <property type="entry name" value="Ribonuclease H-like"/>
    <property type="match status" value="1"/>
</dbReference>
<dbReference type="AlphaFoldDB" id="A0A379DHD6"/>
<dbReference type="Pfam" id="PF20600">
    <property type="entry name" value="ExoX-like_C"/>
    <property type="match status" value="1"/>
</dbReference>
<dbReference type="GO" id="GO:0003678">
    <property type="term" value="F:DNA helicase activity"/>
    <property type="evidence" value="ECO:0007669"/>
    <property type="project" value="UniProtKB-EC"/>
</dbReference>
<dbReference type="InterPro" id="IPR013520">
    <property type="entry name" value="Ribonucl_H"/>
</dbReference>
<reference evidence="2 3" key="1">
    <citation type="submission" date="2018-06" db="EMBL/GenBank/DDBJ databases">
        <authorList>
            <consortium name="Pathogen Informatics"/>
            <person name="Doyle S."/>
        </authorList>
    </citation>
    <scope>NUCLEOTIDE SEQUENCE [LARGE SCALE GENOMIC DNA]</scope>
    <source>
        <strain evidence="2 3">NCTC13100</strain>
    </source>
</reference>
<dbReference type="InterPro" id="IPR012337">
    <property type="entry name" value="RNaseH-like_sf"/>
</dbReference>
<evidence type="ECO:0000259" key="1">
    <source>
        <dbReference type="SMART" id="SM00479"/>
    </source>
</evidence>
<keyword evidence="2" id="KW-0378">Hydrolase</keyword>
<organism evidence="2 3">
    <name type="scientific">Porphyromonas macacae</name>
    <dbReference type="NCBI Taxonomy" id="28115"/>
    <lineage>
        <taxon>Bacteria</taxon>
        <taxon>Pseudomonadati</taxon>
        <taxon>Bacteroidota</taxon>
        <taxon>Bacteroidia</taxon>
        <taxon>Bacteroidales</taxon>
        <taxon>Porphyromonadaceae</taxon>
        <taxon>Porphyromonas</taxon>
    </lineage>
</organism>
<dbReference type="GO" id="GO:0003676">
    <property type="term" value="F:nucleic acid binding"/>
    <property type="evidence" value="ECO:0007669"/>
    <property type="project" value="InterPro"/>
</dbReference>
<dbReference type="Proteomes" id="UP000254263">
    <property type="component" value="Unassembled WGS sequence"/>
</dbReference>
<proteinExistence type="predicted"/>
<keyword evidence="2" id="KW-0347">Helicase</keyword>
<gene>
    <name evidence="2" type="primary">dinG</name>
    <name evidence="2" type="ORF">NCTC13100_00950</name>
</gene>
<evidence type="ECO:0000313" key="3">
    <source>
        <dbReference type="Proteomes" id="UP000254263"/>
    </source>
</evidence>